<dbReference type="InterPro" id="IPR022751">
    <property type="entry name" value="Alpha_mannosyltransferase"/>
</dbReference>
<sequence>YLQQEYAPLTGYDAKEVAHQSHYIKGAKLQGFPLKPFALLHAPFTHALLLDSDIVPAGPPDHLFDSPEFAAHGNLFWADIFSEGMFQEAVYE</sequence>
<evidence type="ECO:0000256" key="5">
    <source>
        <dbReference type="ARBA" id="ARBA00022692"/>
    </source>
</evidence>
<keyword evidence="8" id="KW-0333">Golgi apparatus</keyword>
<evidence type="ECO:0000313" key="11">
    <source>
        <dbReference type="EMBL" id="PNG99258.1"/>
    </source>
</evidence>
<keyword evidence="6" id="KW-0735">Signal-anchor</keyword>
<evidence type="ECO:0000256" key="4">
    <source>
        <dbReference type="ARBA" id="ARBA00022679"/>
    </source>
</evidence>
<evidence type="ECO:0000256" key="1">
    <source>
        <dbReference type="ARBA" id="ARBA00004394"/>
    </source>
</evidence>
<feature type="non-terminal residue" evidence="11">
    <location>
        <position position="1"/>
    </location>
</feature>
<evidence type="ECO:0000256" key="10">
    <source>
        <dbReference type="ARBA" id="ARBA00037847"/>
    </source>
</evidence>
<keyword evidence="7" id="KW-1133">Transmembrane helix</keyword>
<evidence type="ECO:0000256" key="6">
    <source>
        <dbReference type="ARBA" id="ARBA00022968"/>
    </source>
</evidence>
<dbReference type="EMBL" id="PGGS01003520">
    <property type="protein sequence ID" value="PNG99258.1"/>
    <property type="molecule type" value="Genomic_DNA"/>
</dbReference>
<evidence type="ECO:0000256" key="9">
    <source>
        <dbReference type="ARBA" id="ARBA00023136"/>
    </source>
</evidence>
<evidence type="ECO:0000256" key="3">
    <source>
        <dbReference type="ARBA" id="ARBA00009105"/>
    </source>
</evidence>
<keyword evidence="5" id="KW-0812">Transmembrane</keyword>
<comment type="caution">
    <text evidence="11">The sequence shown here is derived from an EMBL/GenBank/DDBJ whole genome shotgun (WGS) entry which is preliminary data.</text>
</comment>
<protein>
    <submittedName>
        <fullName evidence="11">Uncharacterized protein</fullName>
    </submittedName>
</protein>
<keyword evidence="12" id="KW-1185">Reference proteome</keyword>
<dbReference type="OrthoDB" id="525577at2759"/>
<keyword evidence="4" id="KW-0808">Transferase</keyword>
<dbReference type="SUPFAM" id="SSF53448">
    <property type="entry name" value="Nucleotide-diphospho-sugar transferases"/>
    <property type="match status" value="1"/>
</dbReference>
<dbReference type="GO" id="GO:0000139">
    <property type="term" value="C:Golgi membrane"/>
    <property type="evidence" value="ECO:0007669"/>
    <property type="project" value="UniProtKB-SubCell"/>
</dbReference>
<name>A0A2J7ZG72_9CHLO</name>
<keyword evidence="9" id="KW-0472">Membrane</keyword>
<accession>A0A2J7ZG72</accession>
<dbReference type="PANTHER" id="PTHR31646">
    <property type="entry name" value="ALPHA-1,2-MANNOSYLTRANSFERASE MNN2"/>
    <property type="match status" value="1"/>
</dbReference>
<reference evidence="11 12" key="1">
    <citation type="journal article" date="2017" name="Mol. Biol. Evol.">
        <title>The 4-celled Tetrabaena socialis nuclear genome reveals the essential components for genetic control of cell number at the origin of multicellularity in the volvocine lineage.</title>
        <authorList>
            <person name="Featherston J."/>
            <person name="Arakaki Y."/>
            <person name="Hanschen E.R."/>
            <person name="Ferris P.J."/>
            <person name="Michod R.E."/>
            <person name="Olson B.J.S.C."/>
            <person name="Nozaki H."/>
            <person name="Durand P.M."/>
        </authorList>
    </citation>
    <scope>NUCLEOTIDE SEQUENCE [LARGE SCALE GENOMIC DNA]</scope>
    <source>
        <strain evidence="11 12">NIES-571</strain>
    </source>
</reference>
<proteinExistence type="inferred from homology"/>
<evidence type="ECO:0000256" key="7">
    <source>
        <dbReference type="ARBA" id="ARBA00022989"/>
    </source>
</evidence>
<gene>
    <name evidence="11" type="ORF">TSOC_014971</name>
</gene>
<dbReference type="Gene3D" id="3.90.550.10">
    <property type="entry name" value="Spore Coat Polysaccharide Biosynthesis Protein SpsA, Chain A"/>
    <property type="match status" value="1"/>
</dbReference>
<dbReference type="PANTHER" id="PTHR31646:SF1">
    <property type="entry name" value="ALPHA-1,2-MANNOSYLTRANSFERASE MNN2"/>
    <property type="match status" value="1"/>
</dbReference>
<evidence type="ECO:0000313" key="12">
    <source>
        <dbReference type="Proteomes" id="UP000236333"/>
    </source>
</evidence>
<comment type="subcellular location">
    <subcellularLocation>
        <location evidence="10">Endomembrane system</location>
        <topology evidence="10">Single-pass membrane protein</topology>
    </subcellularLocation>
    <subcellularLocation>
        <location evidence="1">Golgi apparatus membrane</location>
    </subcellularLocation>
    <subcellularLocation>
        <location evidence="2">Membrane</location>
        <topology evidence="2">Single-pass type II membrane protein</topology>
    </subcellularLocation>
</comment>
<comment type="similarity">
    <text evidence="3">Belongs to the MNN1/MNT family.</text>
</comment>
<dbReference type="AlphaFoldDB" id="A0A2J7ZG72"/>
<dbReference type="Pfam" id="PF11051">
    <property type="entry name" value="Mannosyl_trans3"/>
    <property type="match status" value="1"/>
</dbReference>
<organism evidence="11 12">
    <name type="scientific">Tetrabaena socialis</name>
    <dbReference type="NCBI Taxonomy" id="47790"/>
    <lineage>
        <taxon>Eukaryota</taxon>
        <taxon>Viridiplantae</taxon>
        <taxon>Chlorophyta</taxon>
        <taxon>core chlorophytes</taxon>
        <taxon>Chlorophyceae</taxon>
        <taxon>CS clade</taxon>
        <taxon>Chlamydomonadales</taxon>
        <taxon>Tetrabaenaceae</taxon>
        <taxon>Tetrabaena</taxon>
    </lineage>
</organism>
<dbReference type="GO" id="GO:0000026">
    <property type="term" value="F:alpha-1,2-mannosyltransferase activity"/>
    <property type="evidence" value="ECO:0007669"/>
    <property type="project" value="TreeGrafter"/>
</dbReference>
<dbReference type="GO" id="GO:0046354">
    <property type="term" value="P:mannan biosynthetic process"/>
    <property type="evidence" value="ECO:0007669"/>
    <property type="project" value="TreeGrafter"/>
</dbReference>
<evidence type="ECO:0000256" key="8">
    <source>
        <dbReference type="ARBA" id="ARBA00023034"/>
    </source>
</evidence>
<dbReference type="InterPro" id="IPR029044">
    <property type="entry name" value="Nucleotide-diphossugar_trans"/>
</dbReference>
<dbReference type="Proteomes" id="UP000236333">
    <property type="component" value="Unassembled WGS sequence"/>
</dbReference>
<evidence type="ECO:0000256" key="2">
    <source>
        <dbReference type="ARBA" id="ARBA00004606"/>
    </source>
</evidence>